<keyword evidence="2" id="KW-1185">Reference proteome</keyword>
<gene>
    <name evidence="1" type="ORF">GGR95_003078</name>
</gene>
<dbReference type="Gene3D" id="3.40.50.1000">
    <property type="entry name" value="HAD superfamily/HAD-like"/>
    <property type="match status" value="1"/>
</dbReference>
<dbReference type="NCBIfam" id="TIGR01509">
    <property type="entry name" value="HAD-SF-IA-v3"/>
    <property type="match status" value="1"/>
</dbReference>
<dbReference type="CDD" id="cd02603">
    <property type="entry name" value="HAD_sEH-N_like"/>
    <property type="match status" value="1"/>
</dbReference>
<dbReference type="AlphaFoldDB" id="A0A7W6E619"/>
<dbReference type="Proteomes" id="UP000530268">
    <property type="component" value="Unassembled WGS sequence"/>
</dbReference>
<dbReference type="PANTHER" id="PTHR43611">
    <property type="entry name" value="ALPHA-D-GLUCOSE 1-PHOSPHATE PHOSPHATASE"/>
    <property type="match status" value="1"/>
</dbReference>
<evidence type="ECO:0000313" key="2">
    <source>
        <dbReference type="Proteomes" id="UP000530268"/>
    </source>
</evidence>
<sequence>MKNVIFDYGNVVIQWRPFLALSHLFETEDEMKDVFEKTGFSTWNKEQDRGRSWEEGIALMEVQHPEYVHVYEAYAAGLVPAHSTLVAGTTEIIERLHVKGVGLYGITNAARESFEAVKAASTAVRLIKATIVSGEHQLVKPDLAIFKLCLEEFGLDAKDCIFVDDLAANCDGAKFVGMDAIHFVGADDLEQKLVSRGIL</sequence>
<dbReference type="RefSeq" id="WP_184567326.1">
    <property type="nucleotide sequence ID" value="NZ_JACIEI010000014.1"/>
</dbReference>
<name>A0A7W6E619_9RHOB</name>
<dbReference type="SFLD" id="SFLDG01129">
    <property type="entry name" value="C1.5:_HAD__Beta-PGM__Phosphata"/>
    <property type="match status" value="1"/>
</dbReference>
<keyword evidence="1" id="KW-0378">Hydrolase</keyword>
<accession>A0A7W6E619</accession>
<dbReference type="SFLD" id="SFLDS00003">
    <property type="entry name" value="Haloacid_Dehalogenase"/>
    <property type="match status" value="1"/>
</dbReference>
<protein>
    <submittedName>
        <fullName evidence="1">2-haloacid dehalogenase</fullName>
        <ecNumber evidence="1">3.8.1.2</ecNumber>
    </submittedName>
</protein>
<evidence type="ECO:0000313" key="1">
    <source>
        <dbReference type="EMBL" id="MBB3995422.1"/>
    </source>
</evidence>
<organism evidence="1 2">
    <name type="scientific">Sulfitobacter undariae</name>
    <dbReference type="NCBI Taxonomy" id="1563671"/>
    <lineage>
        <taxon>Bacteria</taxon>
        <taxon>Pseudomonadati</taxon>
        <taxon>Pseudomonadota</taxon>
        <taxon>Alphaproteobacteria</taxon>
        <taxon>Rhodobacterales</taxon>
        <taxon>Roseobacteraceae</taxon>
        <taxon>Sulfitobacter</taxon>
    </lineage>
</organism>
<comment type="caution">
    <text evidence="1">The sequence shown here is derived from an EMBL/GenBank/DDBJ whole genome shotgun (WGS) entry which is preliminary data.</text>
</comment>
<dbReference type="EMBL" id="JACIEI010000014">
    <property type="protein sequence ID" value="MBB3995422.1"/>
    <property type="molecule type" value="Genomic_DNA"/>
</dbReference>
<reference evidence="1 2" key="1">
    <citation type="submission" date="2020-08" db="EMBL/GenBank/DDBJ databases">
        <title>Genomic Encyclopedia of Type Strains, Phase IV (KMG-IV): sequencing the most valuable type-strain genomes for metagenomic binning, comparative biology and taxonomic classification.</title>
        <authorList>
            <person name="Goeker M."/>
        </authorList>
    </citation>
    <scope>NUCLEOTIDE SEQUENCE [LARGE SCALE GENOMIC DNA]</scope>
    <source>
        <strain evidence="1 2">DSM 102234</strain>
    </source>
</reference>
<dbReference type="InterPro" id="IPR006439">
    <property type="entry name" value="HAD-SF_hydro_IA"/>
</dbReference>
<dbReference type="Pfam" id="PF00702">
    <property type="entry name" value="Hydrolase"/>
    <property type="match status" value="1"/>
</dbReference>
<dbReference type="PANTHER" id="PTHR43611:SF3">
    <property type="entry name" value="FLAVIN MONONUCLEOTIDE HYDROLASE 1, CHLOROPLATIC"/>
    <property type="match status" value="1"/>
</dbReference>
<dbReference type="SUPFAM" id="SSF56784">
    <property type="entry name" value="HAD-like"/>
    <property type="match status" value="1"/>
</dbReference>
<dbReference type="EC" id="3.8.1.2" evidence="1"/>
<dbReference type="InterPro" id="IPR023214">
    <property type="entry name" value="HAD_sf"/>
</dbReference>
<dbReference type="GO" id="GO:0018784">
    <property type="term" value="F:(S)-2-haloacid dehalogenase activity"/>
    <property type="evidence" value="ECO:0007669"/>
    <property type="project" value="UniProtKB-EC"/>
</dbReference>
<proteinExistence type="predicted"/>
<dbReference type="InterPro" id="IPR036412">
    <property type="entry name" value="HAD-like_sf"/>
</dbReference>